<reference evidence="2 3" key="1">
    <citation type="submission" date="2024-11" db="EMBL/GenBank/DDBJ databases">
        <title>Adaptive evolution of stress response genes in parasites aligns with host niche diversity.</title>
        <authorList>
            <person name="Hahn C."/>
            <person name="Resl P."/>
        </authorList>
    </citation>
    <scope>NUCLEOTIDE SEQUENCE [LARGE SCALE GENOMIC DNA]</scope>
    <source>
        <strain evidence="2">EGGRZ-B1_66</strain>
        <tissue evidence="2">Body</tissue>
    </source>
</reference>
<dbReference type="Proteomes" id="UP001626550">
    <property type="component" value="Unassembled WGS sequence"/>
</dbReference>
<accession>A0ABD2PY41</accession>
<proteinExistence type="predicted"/>
<feature type="non-terminal residue" evidence="2">
    <location>
        <position position="264"/>
    </location>
</feature>
<keyword evidence="3" id="KW-1185">Reference proteome</keyword>
<dbReference type="EMBL" id="JBJKFK010001740">
    <property type="protein sequence ID" value="KAL3312335.1"/>
    <property type="molecule type" value="Genomic_DNA"/>
</dbReference>
<name>A0ABD2PY41_9PLAT</name>
<organism evidence="2 3">
    <name type="scientific">Cichlidogyrus casuarinus</name>
    <dbReference type="NCBI Taxonomy" id="1844966"/>
    <lineage>
        <taxon>Eukaryota</taxon>
        <taxon>Metazoa</taxon>
        <taxon>Spiralia</taxon>
        <taxon>Lophotrochozoa</taxon>
        <taxon>Platyhelminthes</taxon>
        <taxon>Monogenea</taxon>
        <taxon>Monopisthocotylea</taxon>
        <taxon>Dactylogyridea</taxon>
        <taxon>Ancyrocephalidae</taxon>
        <taxon>Cichlidogyrus</taxon>
    </lineage>
</organism>
<comment type="caution">
    <text evidence="2">The sequence shown here is derived from an EMBL/GenBank/DDBJ whole genome shotgun (WGS) entry which is preliminary data.</text>
</comment>
<evidence type="ECO:0000256" key="1">
    <source>
        <dbReference type="SAM" id="MobiDB-lite"/>
    </source>
</evidence>
<gene>
    <name evidence="2" type="ORF">Ciccas_009072</name>
</gene>
<feature type="region of interest" description="Disordered" evidence="1">
    <location>
        <begin position="234"/>
        <end position="264"/>
    </location>
</feature>
<protein>
    <submittedName>
        <fullName evidence="2">Uncharacterized protein</fullName>
    </submittedName>
</protein>
<evidence type="ECO:0000313" key="2">
    <source>
        <dbReference type="EMBL" id="KAL3312335.1"/>
    </source>
</evidence>
<sequence length="264" mass="30377">MILCVHVAARIRRTRVRGTDQLAIRLKRPLFALDCNGSMIPIPECPSQDAASPSDEMELPENATETYEVQLESLFEYVESSWQNQQQINTKSDTPALRPRRSQSDLQYYYSDNEATPSDAKSRGFRNLLADTDHDLELAIKRSLEDDTNNNQEQTGNCRSTAVLALIRNRLICSGSKGYRNQNVHQTKIHEKHILMGRSLRHPRQASLMATAKAKQSFLGHKKKYERKNREVYRKLGRPRKSMEIKVGRPKRSQNSPEFYDSNE</sequence>
<evidence type="ECO:0000313" key="3">
    <source>
        <dbReference type="Proteomes" id="UP001626550"/>
    </source>
</evidence>
<dbReference type="AlphaFoldDB" id="A0ABD2PY41"/>